<reference evidence="2" key="2">
    <citation type="submission" date="2015-01" db="EMBL/GenBank/DDBJ databases">
        <title>Evolutionary Origins and Diversification of the Mycorrhizal Mutualists.</title>
        <authorList>
            <consortium name="DOE Joint Genome Institute"/>
            <consortium name="Mycorrhizal Genomics Consortium"/>
            <person name="Kohler A."/>
            <person name="Kuo A."/>
            <person name="Nagy L.G."/>
            <person name="Floudas D."/>
            <person name="Copeland A."/>
            <person name="Barry K.W."/>
            <person name="Cichocki N."/>
            <person name="Veneault-Fourrey C."/>
            <person name="LaButti K."/>
            <person name="Lindquist E.A."/>
            <person name="Lipzen A."/>
            <person name="Lundell T."/>
            <person name="Morin E."/>
            <person name="Murat C."/>
            <person name="Riley R."/>
            <person name="Ohm R."/>
            <person name="Sun H."/>
            <person name="Tunlid A."/>
            <person name="Henrissat B."/>
            <person name="Grigoriev I.V."/>
            <person name="Hibbett D.S."/>
            <person name="Martin F."/>
        </authorList>
    </citation>
    <scope>NUCLEOTIDE SEQUENCE [LARGE SCALE GENOMIC DNA]</scope>
    <source>
        <strain evidence="2">Ve08.2h10</strain>
    </source>
</reference>
<gene>
    <name evidence="1" type="ORF">PAXRUDRAFT_181182</name>
</gene>
<protein>
    <submittedName>
        <fullName evidence="1">Unplaced genomic scaffold scaffold_6295, whole genome shotgun sequence</fullName>
    </submittedName>
</protein>
<dbReference type="InterPro" id="IPR036770">
    <property type="entry name" value="Ankyrin_rpt-contain_sf"/>
</dbReference>
<dbReference type="InterPro" id="IPR002110">
    <property type="entry name" value="Ankyrin_rpt"/>
</dbReference>
<keyword evidence="2" id="KW-1185">Reference proteome</keyword>
<name>A0A0D0CXQ0_9AGAM</name>
<dbReference type="InParanoid" id="A0A0D0CXQ0"/>
<dbReference type="SUPFAM" id="SSF48403">
    <property type="entry name" value="Ankyrin repeat"/>
    <property type="match status" value="1"/>
</dbReference>
<feature type="non-terminal residue" evidence="1">
    <location>
        <position position="1"/>
    </location>
</feature>
<dbReference type="HOGENOM" id="CLU_000134_45_9_1"/>
<dbReference type="Gene3D" id="1.25.40.20">
    <property type="entry name" value="Ankyrin repeat-containing domain"/>
    <property type="match status" value="1"/>
</dbReference>
<dbReference type="Pfam" id="PF13637">
    <property type="entry name" value="Ank_4"/>
    <property type="match status" value="1"/>
</dbReference>
<sequence>GHLDVVKLLVKKGVHPRTQNADSHTPLDLARMNDHDSIVGVLSIASSVLLSTDS</sequence>
<dbReference type="AlphaFoldDB" id="A0A0D0CXQ0"/>
<dbReference type="Proteomes" id="UP000054538">
    <property type="component" value="Unassembled WGS sequence"/>
</dbReference>
<reference evidence="1 2" key="1">
    <citation type="submission" date="2014-04" db="EMBL/GenBank/DDBJ databases">
        <authorList>
            <consortium name="DOE Joint Genome Institute"/>
            <person name="Kuo A."/>
            <person name="Kohler A."/>
            <person name="Jargeat P."/>
            <person name="Nagy L.G."/>
            <person name="Floudas D."/>
            <person name="Copeland A."/>
            <person name="Barry K.W."/>
            <person name="Cichocki N."/>
            <person name="Veneault-Fourrey C."/>
            <person name="LaButti K."/>
            <person name="Lindquist E.A."/>
            <person name="Lipzen A."/>
            <person name="Lundell T."/>
            <person name="Morin E."/>
            <person name="Murat C."/>
            <person name="Sun H."/>
            <person name="Tunlid A."/>
            <person name="Henrissat B."/>
            <person name="Grigoriev I.V."/>
            <person name="Hibbett D.S."/>
            <person name="Martin F."/>
            <person name="Nordberg H.P."/>
            <person name="Cantor M.N."/>
            <person name="Hua S.X."/>
        </authorList>
    </citation>
    <scope>NUCLEOTIDE SEQUENCE [LARGE SCALE GENOMIC DNA]</scope>
    <source>
        <strain evidence="1 2">Ve08.2h10</strain>
    </source>
</reference>
<evidence type="ECO:0000313" key="2">
    <source>
        <dbReference type="Proteomes" id="UP000054538"/>
    </source>
</evidence>
<evidence type="ECO:0000313" key="1">
    <source>
        <dbReference type="EMBL" id="KIK72194.1"/>
    </source>
</evidence>
<dbReference type="EMBL" id="KN831117">
    <property type="protein sequence ID" value="KIK72194.1"/>
    <property type="molecule type" value="Genomic_DNA"/>
</dbReference>
<accession>A0A0D0CXQ0</accession>
<organism evidence="1 2">
    <name type="scientific">Paxillus rubicundulus Ve08.2h10</name>
    <dbReference type="NCBI Taxonomy" id="930991"/>
    <lineage>
        <taxon>Eukaryota</taxon>
        <taxon>Fungi</taxon>
        <taxon>Dikarya</taxon>
        <taxon>Basidiomycota</taxon>
        <taxon>Agaricomycotina</taxon>
        <taxon>Agaricomycetes</taxon>
        <taxon>Agaricomycetidae</taxon>
        <taxon>Boletales</taxon>
        <taxon>Paxilineae</taxon>
        <taxon>Paxillaceae</taxon>
        <taxon>Paxillus</taxon>
    </lineage>
</organism>
<proteinExistence type="predicted"/>